<name>A0A2R7YSK1_9ACTN</name>
<keyword evidence="3" id="KW-0408">Iron</keyword>
<dbReference type="CDD" id="cd03528">
    <property type="entry name" value="Rieske_RO_ferredoxin"/>
    <property type="match status" value="1"/>
</dbReference>
<protein>
    <submittedName>
        <fullName evidence="6">Rieske (2Fe-2S) protein</fullName>
    </submittedName>
</protein>
<dbReference type="OrthoDB" id="147178at2"/>
<evidence type="ECO:0000256" key="2">
    <source>
        <dbReference type="ARBA" id="ARBA00022723"/>
    </source>
</evidence>
<evidence type="ECO:0000256" key="3">
    <source>
        <dbReference type="ARBA" id="ARBA00023004"/>
    </source>
</evidence>
<keyword evidence="7" id="KW-1185">Reference proteome</keyword>
<organism evidence="6 7">
    <name type="scientific">Nocardioides currus</name>
    <dbReference type="NCBI Taxonomy" id="2133958"/>
    <lineage>
        <taxon>Bacteria</taxon>
        <taxon>Bacillati</taxon>
        <taxon>Actinomycetota</taxon>
        <taxon>Actinomycetes</taxon>
        <taxon>Propionibacteriales</taxon>
        <taxon>Nocardioidaceae</taxon>
        <taxon>Nocardioides</taxon>
    </lineage>
</organism>
<comment type="caution">
    <text evidence="6">The sequence shown here is derived from an EMBL/GenBank/DDBJ whole genome shotgun (WGS) entry which is preliminary data.</text>
</comment>
<gene>
    <name evidence="6" type="ORF">C7S10_18590</name>
</gene>
<evidence type="ECO:0000313" key="6">
    <source>
        <dbReference type="EMBL" id="PUA79388.1"/>
    </source>
</evidence>
<reference evidence="6 7" key="1">
    <citation type="submission" date="2018-03" db="EMBL/GenBank/DDBJ databases">
        <authorList>
            <person name="Keele B.F."/>
        </authorList>
    </citation>
    <scope>NUCLEOTIDE SEQUENCE [LARGE SCALE GENOMIC DNA]</scope>
    <source>
        <strain evidence="6 7">IB-3</strain>
    </source>
</reference>
<dbReference type="EMBL" id="PYXZ01000010">
    <property type="protein sequence ID" value="PUA79388.1"/>
    <property type="molecule type" value="Genomic_DNA"/>
</dbReference>
<dbReference type="Pfam" id="PF00355">
    <property type="entry name" value="Rieske"/>
    <property type="match status" value="1"/>
</dbReference>
<dbReference type="PROSITE" id="PS51296">
    <property type="entry name" value="RIESKE"/>
    <property type="match status" value="1"/>
</dbReference>
<dbReference type="SUPFAM" id="SSF50022">
    <property type="entry name" value="ISP domain"/>
    <property type="match status" value="1"/>
</dbReference>
<evidence type="ECO:0000259" key="5">
    <source>
        <dbReference type="PROSITE" id="PS51296"/>
    </source>
</evidence>
<dbReference type="InterPro" id="IPR017941">
    <property type="entry name" value="Rieske_2Fe-2S"/>
</dbReference>
<dbReference type="InterPro" id="IPR036922">
    <property type="entry name" value="Rieske_2Fe-2S_sf"/>
</dbReference>
<dbReference type="GO" id="GO:0046872">
    <property type="term" value="F:metal ion binding"/>
    <property type="evidence" value="ECO:0007669"/>
    <property type="project" value="UniProtKB-KW"/>
</dbReference>
<dbReference type="AlphaFoldDB" id="A0A2R7YSK1"/>
<sequence>MRAVPLSDLPEEEAIHLELSGVPICLARSDGVVHALLDECSHGQVALSDGEVTGGVVECWLHGSCFDLVTGVPTGPPAMVPVPVYPIRVVADIVEVAI</sequence>
<feature type="domain" description="Rieske" evidence="5">
    <location>
        <begin position="1"/>
        <end position="96"/>
    </location>
</feature>
<evidence type="ECO:0000256" key="1">
    <source>
        <dbReference type="ARBA" id="ARBA00022714"/>
    </source>
</evidence>
<dbReference type="Gene3D" id="2.102.10.10">
    <property type="entry name" value="Rieske [2Fe-2S] iron-sulphur domain"/>
    <property type="match status" value="1"/>
</dbReference>
<dbReference type="GO" id="GO:0004497">
    <property type="term" value="F:monooxygenase activity"/>
    <property type="evidence" value="ECO:0007669"/>
    <property type="project" value="UniProtKB-ARBA"/>
</dbReference>
<evidence type="ECO:0000256" key="4">
    <source>
        <dbReference type="ARBA" id="ARBA00023014"/>
    </source>
</evidence>
<keyword evidence="1" id="KW-0001">2Fe-2S</keyword>
<keyword evidence="2" id="KW-0479">Metal-binding</keyword>
<dbReference type="GO" id="GO:0016705">
    <property type="term" value="F:oxidoreductase activity, acting on paired donors, with incorporation or reduction of molecular oxygen"/>
    <property type="evidence" value="ECO:0007669"/>
    <property type="project" value="UniProtKB-ARBA"/>
</dbReference>
<evidence type="ECO:0000313" key="7">
    <source>
        <dbReference type="Proteomes" id="UP000244867"/>
    </source>
</evidence>
<dbReference type="Proteomes" id="UP000244867">
    <property type="component" value="Unassembled WGS sequence"/>
</dbReference>
<keyword evidence="4" id="KW-0411">Iron-sulfur</keyword>
<dbReference type="GO" id="GO:0051537">
    <property type="term" value="F:2 iron, 2 sulfur cluster binding"/>
    <property type="evidence" value="ECO:0007669"/>
    <property type="project" value="UniProtKB-KW"/>
</dbReference>
<accession>A0A2R7YSK1</accession>
<proteinExistence type="predicted"/>